<dbReference type="AlphaFoldDB" id="A0A662Z4L7"/>
<evidence type="ECO:0000313" key="3">
    <source>
        <dbReference type="Proteomes" id="UP000243605"/>
    </source>
</evidence>
<gene>
    <name evidence="2" type="ORF">SAMN05192557_0835</name>
</gene>
<dbReference type="RefSeq" id="WP_377910507.1">
    <property type="nucleotide sequence ID" value="NZ_FOIT01000002.1"/>
</dbReference>
<dbReference type="SMART" id="SM00849">
    <property type="entry name" value="Lactamase_B"/>
    <property type="match status" value="1"/>
</dbReference>
<evidence type="ECO:0000313" key="2">
    <source>
        <dbReference type="EMBL" id="SEV93028.1"/>
    </source>
</evidence>
<dbReference type="PANTHER" id="PTHR47619:SF1">
    <property type="entry name" value="EXODEOXYRIBONUCLEASE WALJ"/>
    <property type="match status" value="1"/>
</dbReference>
<accession>A0A662Z4L7</accession>
<dbReference type="EMBL" id="FOIT01000002">
    <property type="protein sequence ID" value="SEV93028.1"/>
    <property type="molecule type" value="Genomic_DNA"/>
</dbReference>
<protein>
    <submittedName>
        <fullName evidence="2">Phosphoribosyl 1,2-cyclic phosphodiesterase</fullName>
    </submittedName>
</protein>
<dbReference type="Proteomes" id="UP000243605">
    <property type="component" value="Unassembled WGS sequence"/>
</dbReference>
<dbReference type="PANTHER" id="PTHR47619">
    <property type="entry name" value="METALLO-HYDROLASE YYCJ-RELATED"/>
    <property type="match status" value="1"/>
</dbReference>
<dbReference type="Pfam" id="PF12706">
    <property type="entry name" value="Lactamase_B_2"/>
    <property type="match status" value="1"/>
</dbReference>
<name>A0A662Z4L7_9STAP</name>
<dbReference type="InterPro" id="IPR001279">
    <property type="entry name" value="Metallo-B-lactamas"/>
</dbReference>
<dbReference type="InterPro" id="IPR036866">
    <property type="entry name" value="RibonucZ/Hydroxyglut_hydro"/>
</dbReference>
<sequence length="262" mass="29927">MRMSVLASGSTGNSIYVESDQGKVLVDVGLTCKRMEMLLNEIGESLSNIDAIFITHEHIDHIKGLKVIAKKYKIPIYANKNTWDMLDKKNLLIDPDLRFHFNPLECKYLLGMDVSSFNVSHDAIDPQFYTFSQNNKKISIITDTGYVSDQMKGIIKDSDVFVFESNHDVDMLRMCRYPWNTKQRILSDVGHVSNEDAAHAMSDVITGRTKRIYLSHLSQENNIKELAHMNVEQVLNSYNIDTNNDILLCDTDKSIPTEIYQL</sequence>
<dbReference type="SUPFAM" id="SSF56281">
    <property type="entry name" value="Metallo-hydrolase/oxidoreductase"/>
    <property type="match status" value="1"/>
</dbReference>
<proteinExistence type="predicted"/>
<reference evidence="2 3" key="1">
    <citation type="submission" date="2016-10" db="EMBL/GenBank/DDBJ databases">
        <authorList>
            <person name="Varghese N."/>
            <person name="Submissions S."/>
        </authorList>
    </citation>
    <scope>NUCLEOTIDE SEQUENCE [LARGE SCALE GENOMIC DNA]</scope>
    <source>
        <strain evidence="2 3">IBRC-M10081</strain>
    </source>
</reference>
<dbReference type="InterPro" id="IPR052533">
    <property type="entry name" value="WalJ/YycJ-like"/>
</dbReference>
<feature type="domain" description="Metallo-beta-lactamase" evidence="1">
    <location>
        <begin position="11"/>
        <end position="216"/>
    </location>
</feature>
<dbReference type="Gene3D" id="3.60.15.10">
    <property type="entry name" value="Ribonuclease Z/Hydroxyacylglutathione hydrolase-like"/>
    <property type="match status" value="1"/>
</dbReference>
<keyword evidence="3" id="KW-1185">Reference proteome</keyword>
<organism evidence="2 3">
    <name type="scientific">Aliicoccus persicus</name>
    <dbReference type="NCBI Taxonomy" id="930138"/>
    <lineage>
        <taxon>Bacteria</taxon>
        <taxon>Bacillati</taxon>
        <taxon>Bacillota</taxon>
        <taxon>Bacilli</taxon>
        <taxon>Bacillales</taxon>
        <taxon>Staphylococcaceae</taxon>
        <taxon>Aliicoccus</taxon>
    </lineage>
</organism>
<evidence type="ECO:0000259" key="1">
    <source>
        <dbReference type="SMART" id="SM00849"/>
    </source>
</evidence>